<keyword evidence="3" id="KW-0732">Signal</keyword>
<feature type="chain" id="PRO_5004906016" description="Tiggrin" evidence="3">
    <location>
        <begin position="21"/>
        <end position="2368"/>
    </location>
</feature>
<sequence>MKALCLALALLCAVQLRTQAYSVGSTTGYSTSSRYTSSSSSSTSSSGSASCCQLSSWAYAHYNEVRQFASHLRLEYNYMSQGSSTGHRTSGAQWDASIINLTGKTSTELDALVRRVSEQLVTDMRKGLLPYTTIVAPNFFESKAAETLESVVVDSDDFDQQQQQQQIEIGHFQPVDLSNFDEVRNYAYPAEVKVIDGKTYVVHKNCTEATKVSGDGSFSSPMVTVRSRNRTTITSSGGMPTYGYSTTGGYSSGSLVSGGASSYPSPVYGQPSGGTSSTTTTVRHKIYDWANQHMEPTVMGYNSVVNVAGSDSYQPASRIPITGSSNADVETFGVGNHLYRPNLSPGSTVTVRRYNKTIITNPDGTNTISGSELNRKWVDGKLVYDSQRPFGEWSVPRGEAWKQEERERFFWFLTQGNITPQRLEEWQRQQEERLLAMAERYQTTTEDIQAWHRSELDRYRVLLGQYQAQNPNLTGWKRTEAGRLDWLIHQNSVTRDELERWQRENNDKLVQLARQYNISLQELKNWQIEELNRLYAYFNDQNNSMISRPINSGSLRSNEQERLEELIRQHNATIAHLQNSIRLDQQKLSDLGQKYRGNVQDMQKWLKDELARLNGIISESRSEVTRVTEWQRSERERLENVVKQHRGSVEELEAQMARDRNQIQALAAKYHVSLEELEKWQSAELERLHSQSQTKLEMDIKEWQQRERERLKVIVNTNDLTIEEFQAKIMSDRSRLEDLAKTYKIQVSEVEDWIRNEIKNFQSQGLLKEVEKELEAWQQKERERLNSIVRQNELTVEELEKKIKEDQGHLYSMANMYQVRVEEIEDWLKKELLRLQGEGLVKVEDLKDWQKQEREVILKIVQENKLTIEEFEKKLLADRRRLQELSQNYNVQTSEIEGWIKKEGERLQSLGLLQIQEQLSNWQKNERQRLLELVNKNNLSIDELQENIKKDRQHVYALAHQNQVRVEEVEEWIKNEIHKLQQEGLIEMEKLKDWQSLWRGNLTNMVKERDFTVEEFHKWLLEDRKRLQDLAMQHNVHIEEIEQWVRNEEQRFISMGLLKPNEKLTNWQEVERRYLERITQEQYHSTEQLEQRLRQDRELLEKLARDYSIQVEEIEQWMKKELARLRDDGQLQIDNLTAWQIAERERLEELIKQNKVWSVEEFESVLREDREHMQKMAFQYHTSVEEIEKWIQSEVARLQQQGKLDIEKLTEWQKTENARILSLLQQQSSITVEEFEQKVQKDKRFLINLANQYHVSVVEIEAYVKKVIDDLRNKGKFEVENLQAWQIVERDYIKQLIGQYKNELSTADYEQKLLADRAHLRQLSDQYRINIAQIEKWMIEELKRLRKDSADHVQKLAEWQVAEAQRLKELIRQNNRLSYVEFEVELNKERQRLQELAKQYSISVEEVEVWLRQQLVNLKTTGQIQVENLTQWQTDEQERLIEMLLQQQNTVSYDEFEAQLRRDREHLQQLAREYSVSVEQIEMWMRDELQRLKNSGLLQVEQLTQWQKTERDRLQDWLNQQNNATTYEEFNEFLRRDKARLERIAQDYHVTVEEVESWVQQEGARLQILGLIQRPQSYTVYEEHNINDDGWKIYTLAHLKAIAQTQGMTWQEFEAYLANERMRWEQFARQYNVSVEEIEQYLRGEAQKLNQEGLITGSVTIEEWEIFENQRIQNLINERLRKQQRWSIEELERQLKEDQEHLRKLALQYHLTVEEVEAWYKQQLQRLLDQNKIISEHLVDWQRREKERLYRIVTRQPGVTVEEWEDQILHDRTTLNNLADEYHVSIEELESWISNELRRLSDLGLVRDRHQSFDYNNWQRQERERLRAIAAEISITQIEFLEYIAADNDYQNRLAQLYGTTLEQLAPFQRIEIDHMQREGLLDNIKLLTLEKWQKRERDRLYNLIRNQNFSLKNLRNWQRQDIVLNELAASYGITTQALKDWQIKEFERFLRLAEHYGWQLNQLQSFREKELRYIDFVMHKKTTNEAERIKWGAEEARRMADLERKSGLKNEELLEWRRILYLLAQGLLPMDSSTGFGGYEIGAGSTNRTAWPHQVISKDRGDQPPHVYDENADVEEPGLAGQDNNLYPPPAAAMKVEPTTQYPAYSRPAVSLLPPSGAAGERTSGYRYRKQEYKFTVPAADSVSDASSSAVTANSGRARYGRERDFNTQQQQVANDYGQQQQVEVGWNGKLEDGGQQQEVDLGWNGQQQVQGGYARGGSSGYTSGSSSASSSSTASSTGSSSHGYTAGSRGYGHTSQGGYGRRWQQQQQQQADDFGQQQQQQFEDLGQQQQVELGDYKQQDWDRQQQQQQEDVQVEDLEGTFVGAHHGASQKQVSSTEPTAQIEVTAEPENTGLWSSFKKKASGLFG</sequence>
<evidence type="ECO:0000256" key="2">
    <source>
        <dbReference type="SAM" id="MobiDB-lite"/>
    </source>
</evidence>
<evidence type="ECO:0000256" key="1">
    <source>
        <dbReference type="SAM" id="Coils"/>
    </source>
</evidence>
<feature type="coiled-coil region" evidence="1">
    <location>
        <begin position="1681"/>
        <end position="1708"/>
    </location>
</feature>
<feature type="signal peptide" evidence="3">
    <location>
        <begin position="1"/>
        <end position="20"/>
    </location>
</feature>
<feature type="region of interest" description="Disordered" evidence="2">
    <location>
        <begin position="2061"/>
        <end position="2084"/>
    </location>
</feature>
<feature type="coiled-coil region" evidence="1">
    <location>
        <begin position="1379"/>
        <end position="1406"/>
    </location>
</feature>
<evidence type="ECO:0000313" key="4">
    <source>
        <dbReference type="EMBL" id="JAB85764.1"/>
    </source>
</evidence>
<feature type="region of interest" description="Disordered" evidence="2">
    <location>
        <begin position="2210"/>
        <end position="2314"/>
    </location>
</feature>
<evidence type="ECO:0008006" key="5">
    <source>
        <dbReference type="Google" id="ProtNLM"/>
    </source>
</evidence>
<protein>
    <recommendedName>
        <fullName evidence="5">Tiggrin</fullName>
    </recommendedName>
</protein>
<organism evidence="4">
    <name type="scientific">Ceratitis capitata</name>
    <name type="common">Mediterranean fruit fly</name>
    <name type="synonym">Tephritis capitata</name>
    <dbReference type="NCBI Taxonomy" id="7213"/>
    <lineage>
        <taxon>Eukaryota</taxon>
        <taxon>Metazoa</taxon>
        <taxon>Ecdysozoa</taxon>
        <taxon>Arthropoda</taxon>
        <taxon>Hexapoda</taxon>
        <taxon>Insecta</taxon>
        <taxon>Pterygota</taxon>
        <taxon>Neoptera</taxon>
        <taxon>Endopterygota</taxon>
        <taxon>Diptera</taxon>
        <taxon>Brachycera</taxon>
        <taxon>Muscomorpha</taxon>
        <taxon>Tephritoidea</taxon>
        <taxon>Tephritidae</taxon>
        <taxon>Ceratitis</taxon>
        <taxon>Ceratitis</taxon>
    </lineage>
</organism>
<feature type="region of interest" description="Disordered" evidence="2">
    <location>
        <begin position="25"/>
        <end position="48"/>
    </location>
</feature>
<feature type="coiled-coil region" evidence="1">
    <location>
        <begin position="767"/>
        <end position="802"/>
    </location>
</feature>
<keyword evidence="1" id="KW-0175">Coiled coil</keyword>
<feature type="compositionally biased region" description="Basic and acidic residues" evidence="2">
    <location>
        <begin position="2061"/>
        <end position="2070"/>
    </location>
</feature>
<name>W8B7E3_CERCA</name>
<dbReference type="OrthoDB" id="7986660at2759"/>
<reference evidence="4" key="1">
    <citation type="submission" date="2013-07" db="EMBL/GenBank/DDBJ databases">
        <authorList>
            <person name="Geib S."/>
        </authorList>
    </citation>
    <scope>NUCLEOTIDE SEQUENCE</scope>
</reference>
<accession>W8B7E3</accession>
<feature type="compositionally biased region" description="Low complexity" evidence="2">
    <location>
        <begin position="2266"/>
        <end position="2292"/>
    </location>
</feature>
<feature type="coiled-coil region" evidence="1">
    <location>
        <begin position="635"/>
        <end position="669"/>
    </location>
</feature>
<dbReference type="EMBL" id="GAMC01020791">
    <property type="protein sequence ID" value="JAB85764.1"/>
    <property type="molecule type" value="mRNA"/>
</dbReference>
<feature type="compositionally biased region" description="Low complexity" evidence="2">
    <location>
        <begin position="2222"/>
        <end position="2250"/>
    </location>
</feature>
<feature type="compositionally biased region" description="Low complexity" evidence="2">
    <location>
        <begin position="2141"/>
        <end position="2154"/>
    </location>
</feature>
<proteinExistence type="evidence at transcript level"/>
<feature type="region of interest" description="Disordered" evidence="2">
    <location>
        <begin position="2141"/>
        <end position="2164"/>
    </location>
</feature>
<evidence type="ECO:0000256" key="3">
    <source>
        <dbReference type="SAM" id="SignalP"/>
    </source>
</evidence>
<feature type="compositionally biased region" description="Basic and acidic residues" evidence="2">
    <location>
        <begin position="2296"/>
        <end position="2305"/>
    </location>
</feature>
<reference evidence="4" key="2">
    <citation type="journal article" date="2014" name="BMC Genomics">
        <title>A genomic perspective to assessing quality of mass-reared SIT flies used in Mediterranean fruit fly (Ceratitis capitata) eradication in California.</title>
        <authorList>
            <person name="Calla B."/>
            <person name="Hall B."/>
            <person name="Hou S."/>
            <person name="Geib S.M."/>
        </authorList>
    </citation>
    <scope>NUCLEOTIDE SEQUENCE</scope>
</reference>